<comment type="caution">
    <text evidence="1">The sequence shown here is derived from an EMBL/GenBank/DDBJ whole genome shotgun (WGS) entry which is preliminary data.</text>
</comment>
<organism evidence="1 2">
    <name type="scientific">Microbispora catharanthi</name>
    <dbReference type="NCBI Taxonomy" id="1712871"/>
    <lineage>
        <taxon>Bacteria</taxon>
        <taxon>Bacillati</taxon>
        <taxon>Actinomycetota</taxon>
        <taxon>Actinomycetes</taxon>
        <taxon>Streptosporangiales</taxon>
        <taxon>Streptosporangiaceae</taxon>
        <taxon>Microbispora</taxon>
    </lineage>
</organism>
<gene>
    <name evidence="1" type="ORF">FH610_036630</name>
</gene>
<accession>A0A5N6BE01</accession>
<proteinExistence type="predicted"/>
<protein>
    <submittedName>
        <fullName evidence="1">Uncharacterized protein</fullName>
    </submittedName>
</protein>
<dbReference type="InterPro" id="IPR045945">
    <property type="entry name" value="DUF6365"/>
</dbReference>
<dbReference type="AlphaFoldDB" id="A0A5N6BE01"/>
<name>A0A5N6BE01_9ACTN</name>
<reference evidence="1 2" key="1">
    <citation type="submission" date="2019-10" db="EMBL/GenBank/DDBJ databases">
        <title>Nonomuraea sp. nov., isolated from Phyllanthus amarus.</title>
        <authorList>
            <person name="Klykleung N."/>
            <person name="Tanasupawat S."/>
        </authorList>
    </citation>
    <scope>NUCLEOTIDE SEQUENCE [LARGE SCALE GENOMIC DNA]</scope>
    <source>
        <strain evidence="1 2">CR1-09</strain>
    </source>
</reference>
<dbReference type="Pfam" id="PF19892">
    <property type="entry name" value="DUF6365"/>
    <property type="match status" value="1"/>
</dbReference>
<keyword evidence="2" id="KW-1185">Reference proteome</keyword>
<evidence type="ECO:0000313" key="1">
    <source>
        <dbReference type="EMBL" id="KAB8178358.1"/>
    </source>
</evidence>
<sequence>MKLTGTVRDWLGRAAPIDPFRLWPKGAYFVQEPMFTDNPYMDALITAEILDETGTVAAMEGALYDPEIRDRHASARADYLRAVNALPDTADVVLAAVQRATAALSGH</sequence>
<evidence type="ECO:0000313" key="2">
    <source>
        <dbReference type="Proteomes" id="UP000313066"/>
    </source>
</evidence>
<dbReference type="EMBL" id="VDMA02000028">
    <property type="protein sequence ID" value="KAB8178358.1"/>
    <property type="molecule type" value="Genomic_DNA"/>
</dbReference>
<dbReference type="Proteomes" id="UP000313066">
    <property type="component" value="Unassembled WGS sequence"/>
</dbReference>